<dbReference type="EMBL" id="CAFBMH010000222">
    <property type="protein sequence ID" value="CAB4940032.1"/>
    <property type="molecule type" value="Genomic_DNA"/>
</dbReference>
<gene>
    <name evidence="2" type="ORF">UFOPK2754_01952</name>
    <name evidence="3" type="ORF">UFOPK3139_03431</name>
    <name evidence="4" type="ORF">UFOPK3543_03197</name>
    <name evidence="5" type="ORF">UFOPK3967_02811</name>
</gene>
<dbReference type="EMBL" id="CAEZYR010000074">
    <property type="protein sequence ID" value="CAB4753758.1"/>
    <property type="molecule type" value="Genomic_DNA"/>
</dbReference>
<evidence type="ECO:0000313" key="2">
    <source>
        <dbReference type="EMBL" id="CAB4753758.1"/>
    </source>
</evidence>
<dbReference type="EMBL" id="CAFABA010000281">
    <property type="protein sequence ID" value="CAB4836983.1"/>
    <property type="molecule type" value="Genomic_DNA"/>
</dbReference>
<keyword evidence="1" id="KW-0560">Oxidoreductase</keyword>
<dbReference type="GO" id="GO:0016491">
    <property type="term" value="F:oxidoreductase activity"/>
    <property type="evidence" value="ECO:0007669"/>
    <property type="project" value="UniProtKB-KW"/>
</dbReference>
<dbReference type="SUPFAM" id="SSF54427">
    <property type="entry name" value="NTF2-like"/>
    <property type="match status" value="1"/>
</dbReference>
<dbReference type="CDD" id="cd00667">
    <property type="entry name" value="ring_hydroxylating_dioxygenases_beta"/>
    <property type="match status" value="1"/>
</dbReference>
<sequence>MLDHHGVEQFLYREARLMDTHAYDTWLELWARTAHYWIPCNGDDIDVTRHVSLVNEDRPGLEDRVQRLKSGAHYAQDPPSRLSRVVSNVELDQDSSPDALVVHSTFNLSAHRRRRLDVVAGRVTHRLVLEDGQVRIATKKVVLVDNDDTIMNLTYLV</sequence>
<dbReference type="PANTHER" id="PTHR41534">
    <property type="entry name" value="BLR3401 PROTEIN"/>
    <property type="match status" value="1"/>
</dbReference>
<reference evidence="2" key="1">
    <citation type="submission" date="2020-05" db="EMBL/GenBank/DDBJ databases">
        <authorList>
            <person name="Chiriac C."/>
            <person name="Salcher M."/>
            <person name="Ghai R."/>
            <person name="Kavagutti S V."/>
        </authorList>
    </citation>
    <scope>NUCLEOTIDE SEQUENCE</scope>
</reference>
<dbReference type="EMBL" id="CAFBOS010000247">
    <property type="protein sequence ID" value="CAB5021776.1"/>
    <property type="molecule type" value="Genomic_DNA"/>
</dbReference>
<evidence type="ECO:0000313" key="4">
    <source>
        <dbReference type="EMBL" id="CAB4940032.1"/>
    </source>
</evidence>
<evidence type="ECO:0000313" key="5">
    <source>
        <dbReference type="EMBL" id="CAB5021776.1"/>
    </source>
</evidence>
<dbReference type="PANTHER" id="PTHR41534:SF2">
    <property type="entry name" value="3-PHENYLPROPIONATE_CINNAMIC ACID DIOXYGENASE SUBUNIT BETA"/>
    <property type="match status" value="1"/>
</dbReference>
<protein>
    <submittedName>
        <fullName evidence="2">Unannotated protein</fullName>
    </submittedName>
</protein>
<dbReference type="InterPro" id="IPR000391">
    <property type="entry name" value="Rng_hydr_dOase-bsu"/>
</dbReference>
<proteinExistence type="predicted"/>
<evidence type="ECO:0000313" key="3">
    <source>
        <dbReference type="EMBL" id="CAB4836983.1"/>
    </source>
</evidence>
<dbReference type="Gene3D" id="3.10.450.50">
    <property type="match status" value="1"/>
</dbReference>
<evidence type="ECO:0000256" key="1">
    <source>
        <dbReference type="ARBA" id="ARBA00023002"/>
    </source>
</evidence>
<dbReference type="GO" id="GO:0019380">
    <property type="term" value="P:3-phenylpropionate catabolic process"/>
    <property type="evidence" value="ECO:0007669"/>
    <property type="project" value="TreeGrafter"/>
</dbReference>
<name>A0A6J6U3E6_9ZZZZ</name>
<accession>A0A6J6U3E6</accession>
<organism evidence="2">
    <name type="scientific">freshwater metagenome</name>
    <dbReference type="NCBI Taxonomy" id="449393"/>
    <lineage>
        <taxon>unclassified sequences</taxon>
        <taxon>metagenomes</taxon>
        <taxon>ecological metagenomes</taxon>
    </lineage>
</organism>
<dbReference type="AlphaFoldDB" id="A0A6J6U3E6"/>
<dbReference type="InterPro" id="IPR032710">
    <property type="entry name" value="NTF2-like_dom_sf"/>
</dbReference>
<dbReference type="Pfam" id="PF00866">
    <property type="entry name" value="Ring_hydroxyl_B"/>
    <property type="match status" value="1"/>
</dbReference>